<gene>
    <name evidence="1" type="ORF">DID88_001184</name>
</gene>
<evidence type="ECO:0000313" key="2">
    <source>
        <dbReference type="Proteomes" id="UP000249056"/>
    </source>
</evidence>
<proteinExistence type="predicted"/>
<dbReference type="AlphaFoldDB" id="A0A395IXS0"/>
<protein>
    <submittedName>
        <fullName evidence="1">Uncharacterized protein</fullName>
    </submittedName>
</protein>
<keyword evidence="2" id="KW-1185">Reference proteome</keyword>
<accession>A0A395IXS0</accession>
<organism evidence="1 2">
    <name type="scientific">Monilinia fructigena</name>
    <dbReference type="NCBI Taxonomy" id="38457"/>
    <lineage>
        <taxon>Eukaryota</taxon>
        <taxon>Fungi</taxon>
        <taxon>Dikarya</taxon>
        <taxon>Ascomycota</taxon>
        <taxon>Pezizomycotina</taxon>
        <taxon>Leotiomycetes</taxon>
        <taxon>Helotiales</taxon>
        <taxon>Sclerotiniaceae</taxon>
        <taxon>Monilinia</taxon>
    </lineage>
</organism>
<sequence length="89" mass="10220">MSQSHPSNPLLKPPSEIITLTLLLFSPTVLKCPQNWKSQITHPNPFSPTSFPSPNLLRTLYTQIITYNNFSEINHFTLQRRSILKSIDK</sequence>
<comment type="caution">
    <text evidence="1">The sequence shown here is derived from an EMBL/GenBank/DDBJ whole genome shotgun (WGS) entry which is preliminary data.</text>
</comment>
<dbReference type="Proteomes" id="UP000249056">
    <property type="component" value="Unassembled WGS sequence"/>
</dbReference>
<reference evidence="1 2" key="1">
    <citation type="submission" date="2018-06" db="EMBL/GenBank/DDBJ databases">
        <title>Genome Sequence of the Brown Rot Fungal Pathogen Monilinia fructigena.</title>
        <authorList>
            <person name="Landi L."/>
            <person name="De Miccolis Angelini R.M."/>
            <person name="Pollastro S."/>
            <person name="Abate D."/>
            <person name="Faretra F."/>
            <person name="Romanazzi G."/>
        </authorList>
    </citation>
    <scope>NUCLEOTIDE SEQUENCE [LARGE SCALE GENOMIC DNA]</scope>
    <source>
        <strain evidence="1 2">Mfrg269</strain>
    </source>
</reference>
<evidence type="ECO:0000313" key="1">
    <source>
        <dbReference type="EMBL" id="RAL65077.1"/>
    </source>
</evidence>
<dbReference type="EMBL" id="QKRW01000011">
    <property type="protein sequence ID" value="RAL65077.1"/>
    <property type="molecule type" value="Genomic_DNA"/>
</dbReference>
<name>A0A395IXS0_9HELO</name>